<dbReference type="KEGG" id="sman:C12CBH8_00880"/>
<gene>
    <name evidence="1" type="ORF">C12CBH8_00880</name>
</gene>
<sequence>MPSLNLVHLSARYRQVSKMYPKAFAKDTKKSCGRRMAHHSSFFFQRRKKSWEKPAITRKGDKTKAVIRTAVFWFFTDVDYLRIFPTPIHFYVLCLSYRRQGRLSSLVNNVTSHFVVAPAEVRLISRRSNALL</sequence>
<dbReference type="Proteomes" id="UP000593890">
    <property type="component" value="Chromosome"/>
</dbReference>
<evidence type="ECO:0000313" key="2">
    <source>
        <dbReference type="Proteomes" id="UP000593890"/>
    </source>
</evidence>
<reference evidence="2" key="1">
    <citation type="submission" date="2020-07" db="EMBL/GenBank/DDBJ databases">
        <title>Complete genome sequencing of Clostridia bacterium strain 12CBH8.</title>
        <authorList>
            <person name="Sakamoto M."/>
            <person name="Murakami T."/>
            <person name="Mori H."/>
        </authorList>
    </citation>
    <scope>NUCLEOTIDE SEQUENCE [LARGE SCALE GENOMIC DNA]</scope>
    <source>
        <strain evidence="2">12CBH8</strain>
    </source>
</reference>
<organism evidence="1 2">
    <name type="scientific">Solibaculum mannosilyticum</name>
    <dbReference type="NCBI Taxonomy" id="2780922"/>
    <lineage>
        <taxon>Bacteria</taxon>
        <taxon>Bacillati</taxon>
        <taxon>Bacillota</taxon>
        <taxon>Clostridia</taxon>
        <taxon>Eubacteriales</taxon>
        <taxon>Oscillospiraceae</taxon>
        <taxon>Solibaculum</taxon>
    </lineage>
</organism>
<protein>
    <submittedName>
        <fullName evidence="1">Uncharacterized protein</fullName>
    </submittedName>
</protein>
<evidence type="ECO:0000313" key="1">
    <source>
        <dbReference type="EMBL" id="BCI59449.1"/>
    </source>
</evidence>
<dbReference type="AlphaFoldDB" id="A0A7I8D1Z1"/>
<dbReference type="EMBL" id="AP023321">
    <property type="protein sequence ID" value="BCI59449.1"/>
    <property type="molecule type" value="Genomic_DNA"/>
</dbReference>
<keyword evidence="2" id="KW-1185">Reference proteome</keyword>
<proteinExistence type="predicted"/>
<accession>A0A7I8D1Z1</accession>
<name>A0A7I8D1Z1_9FIRM</name>